<dbReference type="KEGG" id="jeo:JMA_39360"/>
<dbReference type="Proteomes" id="UP000031449">
    <property type="component" value="Plasmid unnamed"/>
</dbReference>
<evidence type="ECO:0000313" key="3">
    <source>
        <dbReference type="Proteomes" id="UP000031449"/>
    </source>
</evidence>
<feature type="coiled-coil region" evidence="1">
    <location>
        <begin position="83"/>
        <end position="110"/>
    </location>
</feature>
<dbReference type="BioCyc" id="JESP1508404:G14D9-13220-MONOMER"/>
<name>A0A0B5AZ71_9BACL</name>
<dbReference type="EMBL" id="CP009417">
    <property type="protein sequence ID" value="AJD93254.1"/>
    <property type="molecule type" value="Genomic_DNA"/>
</dbReference>
<keyword evidence="3" id="KW-1185">Reference proteome</keyword>
<accession>A0A0B5AZ71</accession>
<geneLocation type="plasmid" evidence="3"/>
<evidence type="ECO:0000256" key="1">
    <source>
        <dbReference type="SAM" id="Coils"/>
    </source>
</evidence>
<keyword evidence="2" id="KW-0614">Plasmid</keyword>
<evidence type="ECO:0000313" key="2">
    <source>
        <dbReference type="EMBL" id="AJD93254.1"/>
    </source>
</evidence>
<dbReference type="HOGENOM" id="CLU_2105692_0_0_9"/>
<protein>
    <submittedName>
        <fullName evidence="2">Uncharacterized protein</fullName>
    </submittedName>
</protein>
<dbReference type="AlphaFoldDB" id="A0A0B5AZ71"/>
<organism evidence="2 3">
    <name type="scientific">Jeotgalibacillus malaysiensis</name>
    <dbReference type="NCBI Taxonomy" id="1508404"/>
    <lineage>
        <taxon>Bacteria</taxon>
        <taxon>Bacillati</taxon>
        <taxon>Bacillota</taxon>
        <taxon>Bacilli</taxon>
        <taxon>Bacillales</taxon>
        <taxon>Caryophanaceae</taxon>
        <taxon>Jeotgalibacillus</taxon>
    </lineage>
</organism>
<sequence>MEKQLTMLVLRDGENGLAFKERKGAVIRETEKMVMVDWLDEQGRERGIERKILKRKLDALDDISEGTHYVSMKVYTLTEEKVRLHKEEMLRRLQEHLAETKAKVSAIETLLSEEG</sequence>
<reference evidence="2 3" key="1">
    <citation type="submission" date="2014-08" db="EMBL/GenBank/DDBJ databases">
        <title>Complete genome of a marine bacteria Jeotgalibacillus malaysiensis.</title>
        <authorList>
            <person name="Yaakop A.S."/>
            <person name="Chan K.-G."/>
            <person name="Goh K.M."/>
        </authorList>
    </citation>
    <scope>NUCLEOTIDE SEQUENCE [LARGE SCALE GENOMIC DNA]</scope>
    <source>
        <strain evidence="2 3">D5</strain>
        <plasmid evidence="3">Plasmid</plasmid>
    </source>
</reference>
<proteinExistence type="predicted"/>
<keyword evidence="1" id="KW-0175">Coiled coil</keyword>
<gene>
    <name evidence="2" type="ORF">JMA_39360</name>
</gene>